<evidence type="ECO:0000313" key="1">
    <source>
        <dbReference type="EMBL" id="ETN58666.1"/>
    </source>
</evidence>
<dbReference type="InterPro" id="IPR043472">
    <property type="entry name" value="Macro_dom-like"/>
</dbReference>
<gene>
    <name evidence="1" type="ORF">AND_009721</name>
</gene>
<dbReference type="InParanoid" id="W5J471"/>
<dbReference type="HOGENOM" id="CLU_2322289_0_0_1"/>
<name>W5J471_ANODA</name>
<dbReference type="AlphaFoldDB" id="W5J471"/>
<dbReference type="VEuPathDB" id="VectorBase:ADAC011173"/>
<proteinExistence type="predicted"/>
<comment type="caution">
    <text evidence="1">The sequence shown here is derived from an EMBL/GenBank/DDBJ whole genome shotgun (WGS) entry which is preliminary data.</text>
</comment>
<reference evidence="1" key="3">
    <citation type="journal article" date="2013" name="Nucleic Acids Res.">
        <title>The genome of Anopheles darlingi, the main neotropical malaria vector.</title>
        <authorList>
            <person name="Marinotti O."/>
            <person name="Cerqueira G.C."/>
            <person name="de Almeida L.G."/>
            <person name="Ferro M.I."/>
            <person name="Loreto E.L."/>
            <person name="Zaha A."/>
            <person name="Teixeira S.M."/>
            <person name="Wespiser A.R."/>
            <person name="Almeida E Silva A."/>
            <person name="Schlindwein A.D."/>
            <person name="Pacheco A.C."/>
            <person name="Silva A.L."/>
            <person name="Graveley B.R."/>
            <person name="Walenz B.P."/>
            <person name="Lima Bde A."/>
            <person name="Ribeiro C.A."/>
            <person name="Nunes-Silva C.G."/>
            <person name="de Carvalho C.R."/>
            <person name="Soares C.M."/>
            <person name="de Menezes C.B."/>
            <person name="Matiolli C."/>
            <person name="Caffrey D."/>
            <person name="Araujo D.A."/>
            <person name="de Oliveira D.M."/>
            <person name="Golenbock D."/>
            <person name="Grisard E.C."/>
            <person name="Fantinatti-Garboggini F."/>
            <person name="de Carvalho F.M."/>
            <person name="Barcellos F.G."/>
            <person name="Prosdocimi F."/>
            <person name="May G."/>
            <person name="Azevedo Junior G.M."/>
            <person name="Guimaraes G.M."/>
            <person name="Goldman G.H."/>
            <person name="Padilha I.Q."/>
            <person name="Batista Jda S."/>
            <person name="Ferro J.A."/>
            <person name="Ribeiro J.M."/>
            <person name="Fietto J.L."/>
            <person name="Dabbas K.M."/>
            <person name="Cerdeira L."/>
            <person name="Agnez-Lima L.F."/>
            <person name="Brocchi M."/>
            <person name="de Carvalho M.O."/>
            <person name="Teixeira Mde M."/>
            <person name="Diniz Maia Mde M."/>
            <person name="Goldman M.H."/>
            <person name="Cruz Schneider M.P."/>
            <person name="Felipe M.S."/>
            <person name="Hungria M."/>
            <person name="Nicolas M.F."/>
            <person name="Pereira M."/>
            <person name="Montes M.A."/>
            <person name="Cantao M.E."/>
            <person name="Vincentz M."/>
            <person name="Rafael M.S."/>
            <person name="Silverman N."/>
            <person name="Stoco P.H."/>
            <person name="Souza R.C."/>
            <person name="Vicentini R."/>
            <person name="Gazzinelli R.T."/>
            <person name="Neves Rde O."/>
            <person name="Silva R."/>
            <person name="Astolfi-Filho S."/>
            <person name="Maciel T.E."/>
            <person name="Urmenyi T.P."/>
            <person name="Tadei W.P."/>
            <person name="Camargo E.P."/>
            <person name="de Vasconcelos A.T."/>
        </authorList>
    </citation>
    <scope>NUCLEOTIDE SEQUENCE</scope>
</reference>
<dbReference type="Gene3D" id="3.40.220.10">
    <property type="entry name" value="Leucine Aminopeptidase, subunit E, domain 1"/>
    <property type="match status" value="1"/>
</dbReference>
<reference evidence="1" key="2">
    <citation type="submission" date="2010-05" db="EMBL/GenBank/DDBJ databases">
        <authorList>
            <person name="Almeida L.G."/>
            <person name="Nicolas M.F."/>
            <person name="Souza R.C."/>
            <person name="Vasconcelos A.T.R."/>
        </authorList>
    </citation>
    <scope>NUCLEOTIDE SEQUENCE</scope>
</reference>
<accession>W5J471</accession>
<dbReference type="EMBL" id="ADMH02002125">
    <property type="protein sequence ID" value="ETN58666.1"/>
    <property type="molecule type" value="Genomic_DNA"/>
</dbReference>
<protein>
    <submittedName>
        <fullName evidence="1">Uncharacterized protein</fullName>
    </submittedName>
</protein>
<sequence>MMAVFRSFQFVRGNYTLLSRRFYGSMSSKQGLVLGVYSTEDKDEVKFTPYAQKYNESTAGKLLEQINMQATNARQVHQLSYASANQNDQTLLVEIELPR</sequence>
<organism evidence="1">
    <name type="scientific">Anopheles darlingi</name>
    <name type="common">Mosquito</name>
    <dbReference type="NCBI Taxonomy" id="43151"/>
    <lineage>
        <taxon>Eukaryota</taxon>
        <taxon>Metazoa</taxon>
        <taxon>Ecdysozoa</taxon>
        <taxon>Arthropoda</taxon>
        <taxon>Hexapoda</taxon>
        <taxon>Insecta</taxon>
        <taxon>Pterygota</taxon>
        <taxon>Neoptera</taxon>
        <taxon>Endopterygota</taxon>
        <taxon>Diptera</taxon>
        <taxon>Nematocera</taxon>
        <taxon>Culicoidea</taxon>
        <taxon>Culicidae</taxon>
        <taxon>Anophelinae</taxon>
        <taxon>Anopheles</taxon>
    </lineage>
</organism>
<reference evidence="1" key="1">
    <citation type="journal article" date="2010" name="BMC Genomics">
        <title>Combination of measures distinguishes pre-miRNAs from other stem-loops in the genome of the newly sequenced Anopheles darlingi.</title>
        <authorList>
            <person name="Mendes N.D."/>
            <person name="Freitas A.T."/>
            <person name="Vasconcelos A.T."/>
            <person name="Sagot M.F."/>
        </authorList>
    </citation>
    <scope>NUCLEOTIDE SEQUENCE</scope>
</reference>